<keyword evidence="1 4" id="KW-0547">Nucleotide-binding</keyword>
<dbReference type="PANTHER" id="PTHR30448">
    <property type="entry name" value="RNASE ADAPTER PROTEIN RAPZ"/>
    <property type="match status" value="1"/>
</dbReference>
<dbReference type="NCBIfam" id="NF003828">
    <property type="entry name" value="PRK05416.1"/>
    <property type="match status" value="1"/>
</dbReference>
<name>A0A1W1UXK3_DESTI</name>
<evidence type="ECO:0000256" key="1">
    <source>
        <dbReference type="ARBA" id="ARBA00022741"/>
    </source>
</evidence>
<dbReference type="SUPFAM" id="SSF52540">
    <property type="entry name" value="P-loop containing nucleoside triphosphate hydrolases"/>
    <property type="match status" value="1"/>
</dbReference>
<keyword evidence="2 4" id="KW-0067">ATP-binding</keyword>
<dbReference type="STRING" id="656914.SAMN00017405_1643"/>
<dbReference type="RefSeq" id="WP_084052464.1">
    <property type="nucleotide sequence ID" value="NZ_FWWT01000012.1"/>
</dbReference>
<dbReference type="InterPro" id="IPR005337">
    <property type="entry name" value="RapZ-like"/>
</dbReference>
<dbReference type="PANTHER" id="PTHR30448:SF0">
    <property type="entry name" value="RNASE ADAPTER PROTEIN RAPZ"/>
    <property type="match status" value="1"/>
</dbReference>
<dbReference type="EMBL" id="FWWT01000012">
    <property type="protein sequence ID" value="SMB85484.1"/>
    <property type="molecule type" value="Genomic_DNA"/>
</dbReference>
<dbReference type="InterPro" id="IPR053931">
    <property type="entry name" value="RapZ_C"/>
</dbReference>
<keyword evidence="8" id="KW-1185">Reference proteome</keyword>
<dbReference type="InterPro" id="IPR053930">
    <property type="entry name" value="RapZ-like_N"/>
</dbReference>
<evidence type="ECO:0000259" key="6">
    <source>
        <dbReference type="Pfam" id="PF22740"/>
    </source>
</evidence>
<dbReference type="InterPro" id="IPR027417">
    <property type="entry name" value="P-loop_NTPase"/>
</dbReference>
<dbReference type="HAMAP" id="MF_00636">
    <property type="entry name" value="RapZ_like"/>
    <property type="match status" value="1"/>
</dbReference>
<keyword evidence="3 4" id="KW-0342">GTP-binding</keyword>
<dbReference type="Proteomes" id="UP000192731">
    <property type="component" value="Unassembled WGS sequence"/>
</dbReference>
<accession>A0A1W1UXK3</accession>
<reference evidence="7 8" key="1">
    <citation type="submission" date="2017-04" db="EMBL/GenBank/DDBJ databases">
        <authorList>
            <person name="Afonso C.L."/>
            <person name="Miller P.J."/>
            <person name="Scott M.A."/>
            <person name="Spackman E."/>
            <person name="Goraichik I."/>
            <person name="Dimitrov K.M."/>
            <person name="Suarez D.L."/>
            <person name="Swayne D.E."/>
        </authorList>
    </citation>
    <scope>NUCLEOTIDE SEQUENCE [LARGE SCALE GENOMIC DNA]</scope>
    <source>
        <strain evidence="7 8">DSM 11270</strain>
    </source>
</reference>
<evidence type="ECO:0000313" key="8">
    <source>
        <dbReference type="Proteomes" id="UP000192731"/>
    </source>
</evidence>
<gene>
    <name evidence="7" type="ORF">SAMN00017405_1643</name>
</gene>
<evidence type="ECO:0000313" key="7">
    <source>
        <dbReference type="EMBL" id="SMB85484.1"/>
    </source>
</evidence>
<dbReference type="OrthoDB" id="9784461at2"/>
<dbReference type="PIRSF" id="PIRSF005052">
    <property type="entry name" value="P-loopkin"/>
    <property type="match status" value="1"/>
</dbReference>
<protein>
    <submittedName>
        <fullName evidence="7">UPF0042 nucleotide-binding protein</fullName>
    </submittedName>
</protein>
<dbReference type="Pfam" id="PF03668">
    <property type="entry name" value="RapZ-like_N"/>
    <property type="match status" value="1"/>
</dbReference>
<dbReference type="AlphaFoldDB" id="A0A1W1UXK3"/>
<feature type="binding site" evidence="4">
    <location>
        <begin position="62"/>
        <end position="65"/>
    </location>
    <ligand>
        <name>GTP</name>
        <dbReference type="ChEBI" id="CHEBI:37565"/>
    </ligand>
</feature>
<dbReference type="Gene3D" id="3.40.50.300">
    <property type="entry name" value="P-loop containing nucleotide triphosphate hydrolases"/>
    <property type="match status" value="1"/>
</dbReference>
<evidence type="ECO:0000259" key="5">
    <source>
        <dbReference type="Pfam" id="PF03668"/>
    </source>
</evidence>
<proteinExistence type="inferred from homology"/>
<organism evidence="7 8">
    <name type="scientific">Desulfonispora thiosulfatigenes DSM 11270</name>
    <dbReference type="NCBI Taxonomy" id="656914"/>
    <lineage>
        <taxon>Bacteria</taxon>
        <taxon>Bacillati</taxon>
        <taxon>Bacillota</taxon>
        <taxon>Clostridia</taxon>
        <taxon>Eubacteriales</taxon>
        <taxon>Peptococcaceae</taxon>
        <taxon>Desulfonispora</taxon>
    </lineage>
</organism>
<dbReference type="GO" id="GO:0005524">
    <property type="term" value="F:ATP binding"/>
    <property type="evidence" value="ECO:0007669"/>
    <property type="project" value="UniProtKB-UniRule"/>
</dbReference>
<dbReference type="Pfam" id="PF22740">
    <property type="entry name" value="PapZ_C"/>
    <property type="match status" value="1"/>
</dbReference>
<feature type="domain" description="RapZ-like N-terminal" evidence="5">
    <location>
        <begin position="5"/>
        <end position="157"/>
    </location>
</feature>
<sequence>MEKVKILIITGLSGAGKSQAVQSLEDLGFFCIDNLPPTLIPKFIDLCFQSEGKIDRVAVVIDIRGGTFFNQVYAELDKLNKLDINYEIVFLEATDEELVKRFKETRRRHPLSPEGDIYEGIKVERELLQELRGKANIIIDTSDLKPLQLKEEIRRVWGYKDKNKSLYITVMSFGYKYGIPLDTDLLMDVRFLPNPYYLKELRPLTGKDQQVAEYVFKSEISNDFITKYYELLSFLVPHYVQEGKAHLMIAIGCTGGQHRSVAIARKLGELLQQEDYEVSVKHRDIEKRGAQSKDGYY</sequence>
<evidence type="ECO:0000256" key="3">
    <source>
        <dbReference type="ARBA" id="ARBA00023134"/>
    </source>
</evidence>
<evidence type="ECO:0000256" key="4">
    <source>
        <dbReference type="HAMAP-Rule" id="MF_00636"/>
    </source>
</evidence>
<dbReference type="GO" id="GO:0005525">
    <property type="term" value="F:GTP binding"/>
    <property type="evidence" value="ECO:0007669"/>
    <property type="project" value="UniProtKB-UniRule"/>
</dbReference>
<evidence type="ECO:0000256" key="2">
    <source>
        <dbReference type="ARBA" id="ARBA00022840"/>
    </source>
</evidence>
<feature type="domain" description="RapZ C-terminal" evidence="6">
    <location>
        <begin position="167"/>
        <end position="286"/>
    </location>
</feature>
<feature type="binding site" evidence="4">
    <location>
        <begin position="11"/>
        <end position="18"/>
    </location>
    <ligand>
        <name>ATP</name>
        <dbReference type="ChEBI" id="CHEBI:30616"/>
    </ligand>
</feature>